<dbReference type="PROSITE" id="PS51318">
    <property type="entry name" value="TAT"/>
    <property type="match status" value="1"/>
</dbReference>
<dbReference type="SUPFAM" id="SSF53850">
    <property type="entry name" value="Periplasmic binding protein-like II"/>
    <property type="match status" value="1"/>
</dbReference>
<dbReference type="InterPro" id="IPR006059">
    <property type="entry name" value="SBP"/>
</dbReference>
<gene>
    <name evidence="3" type="ORF">RB614_03420</name>
</gene>
<dbReference type="PANTHER" id="PTHR30006:SF2">
    <property type="entry name" value="ABC TRANSPORTER SUBSTRATE-BINDING PROTEIN"/>
    <property type="match status" value="1"/>
</dbReference>
<name>A0ABU0Z985_9ACTN</name>
<protein>
    <submittedName>
        <fullName evidence="3">Extracellular solute-binding protein</fullName>
    </submittedName>
</protein>
<feature type="chain" id="PRO_5045212473" evidence="2">
    <location>
        <begin position="25"/>
        <end position="352"/>
    </location>
</feature>
<evidence type="ECO:0000313" key="4">
    <source>
        <dbReference type="Proteomes" id="UP001230908"/>
    </source>
</evidence>
<feature type="signal peptide" evidence="2">
    <location>
        <begin position="1"/>
        <end position="24"/>
    </location>
</feature>
<dbReference type="Pfam" id="PF13416">
    <property type="entry name" value="SBP_bac_8"/>
    <property type="match status" value="1"/>
</dbReference>
<dbReference type="RefSeq" id="WP_308710842.1">
    <property type="nucleotide sequence ID" value="NZ_JAVHUY010000003.1"/>
</dbReference>
<keyword evidence="1 2" id="KW-0732">Signal</keyword>
<keyword evidence="4" id="KW-1185">Reference proteome</keyword>
<comment type="caution">
    <text evidence="3">The sequence shown here is derived from an EMBL/GenBank/DDBJ whole genome shotgun (WGS) entry which is preliminary data.</text>
</comment>
<proteinExistence type="predicted"/>
<dbReference type="PRINTS" id="PR00909">
    <property type="entry name" value="SPERMDNBNDNG"/>
</dbReference>
<dbReference type="InterPro" id="IPR006311">
    <property type="entry name" value="TAT_signal"/>
</dbReference>
<evidence type="ECO:0000256" key="2">
    <source>
        <dbReference type="SAM" id="SignalP"/>
    </source>
</evidence>
<evidence type="ECO:0000256" key="1">
    <source>
        <dbReference type="ARBA" id="ARBA00022729"/>
    </source>
</evidence>
<dbReference type="Gene3D" id="3.40.190.10">
    <property type="entry name" value="Periplasmic binding protein-like II"/>
    <property type="match status" value="2"/>
</dbReference>
<dbReference type="Proteomes" id="UP001230908">
    <property type="component" value="Unassembled WGS sequence"/>
</dbReference>
<dbReference type="PROSITE" id="PS51257">
    <property type="entry name" value="PROKAR_LIPOPROTEIN"/>
    <property type="match status" value="1"/>
</dbReference>
<dbReference type="EMBL" id="JAVHUY010000003">
    <property type="protein sequence ID" value="MDQ7903563.1"/>
    <property type="molecule type" value="Genomic_DNA"/>
</dbReference>
<dbReference type="PANTHER" id="PTHR30006">
    <property type="entry name" value="THIAMINE-BINDING PERIPLASMIC PROTEIN-RELATED"/>
    <property type="match status" value="1"/>
</dbReference>
<dbReference type="InterPro" id="IPR001188">
    <property type="entry name" value="Sperm_putr-bd"/>
</dbReference>
<reference evidence="3 4" key="1">
    <citation type="submission" date="2023-08" db="EMBL/GenBank/DDBJ databases">
        <title>Phytohabitans sansha sp. nov., isolated from marine sediment.</title>
        <authorList>
            <person name="Zhao Y."/>
            <person name="Yi K."/>
        </authorList>
    </citation>
    <scope>NUCLEOTIDE SEQUENCE [LARGE SCALE GENOMIC DNA]</scope>
    <source>
        <strain evidence="3 4">ZYX-F-186</strain>
    </source>
</reference>
<sequence>MATTLSRRGLLSLGVGIGAGTLLAACGGEDSPEAANTRIVARCWGGVWETALQKICPGFTEATGVEVLNDPGSDTVPLLQQKPGQYDLAWLIGNEAARGLTSDVLEPIDTSRIEKWDSIVTRLSDGQTKDGKVSGVPISYTASGILYKTDKVPFKITSWEDLWRPELKGQVALQNAPSIGGLFLIFTGARIFGSGPTDYEAGWKALERLKDNVQFLFNTSTDGVNKLAAGSVAAVVTIADQGIPLKSRGVETVVPAEGSTWSVQNVTIPAASTRKDQAYEFINYMLKDETQVEWAREGKAAPASTTVTLPSEVSANLVETPQIAQSLWPIDWYEFGQNITEWTTRWQRIFGS</sequence>
<accession>A0ABU0Z985</accession>
<evidence type="ECO:0000313" key="3">
    <source>
        <dbReference type="EMBL" id="MDQ7903563.1"/>
    </source>
</evidence>
<organism evidence="3 4">
    <name type="scientific">Phytohabitans maris</name>
    <dbReference type="NCBI Taxonomy" id="3071409"/>
    <lineage>
        <taxon>Bacteria</taxon>
        <taxon>Bacillati</taxon>
        <taxon>Actinomycetota</taxon>
        <taxon>Actinomycetes</taxon>
        <taxon>Micromonosporales</taxon>
        <taxon>Micromonosporaceae</taxon>
    </lineage>
</organism>